<dbReference type="PANTHER" id="PTHR44144">
    <property type="entry name" value="DNAJ HOMOLOG SUBFAMILY C MEMBER 9"/>
    <property type="match status" value="1"/>
</dbReference>
<evidence type="ECO:0000259" key="2">
    <source>
        <dbReference type="PROSITE" id="PS50076"/>
    </source>
</evidence>
<dbReference type="InterPro" id="IPR018253">
    <property type="entry name" value="DnaJ_domain_CS"/>
</dbReference>
<protein>
    <recommendedName>
        <fullName evidence="2">J domain-containing protein</fullName>
    </recommendedName>
</protein>
<dbReference type="PANTHER" id="PTHR44144:SF1">
    <property type="entry name" value="DNAJ HOMOLOG SUBFAMILY C MEMBER 9"/>
    <property type="match status" value="1"/>
</dbReference>
<dbReference type="Pfam" id="PF23302">
    <property type="entry name" value="HTH_DNAJC9"/>
    <property type="match status" value="1"/>
</dbReference>
<evidence type="ECO:0000313" key="3">
    <source>
        <dbReference type="EMBL" id="KAK5201002.1"/>
    </source>
</evidence>
<feature type="region of interest" description="Disordered" evidence="1">
    <location>
        <begin position="275"/>
        <end position="336"/>
    </location>
</feature>
<proteinExistence type="predicted"/>
<dbReference type="PROSITE" id="PS50076">
    <property type="entry name" value="DNAJ_2"/>
    <property type="match status" value="1"/>
</dbReference>
<organism evidence="3 4">
    <name type="scientific">Cryomyces antarcticus</name>
    <dbReference type="NCBI Taxonomy" id="329879"/>
    <lineage>
        <taxon>Eukaryota</taxon>
        <taxon>Fungi</taxon>
        <taxon>Dikarya</taxon>
        <taxon>Ascomycota</taxon>
        <taxon>Pezizomycotina</taxon>
        <taxon>Dothideomycetes</taxon>
        <taxon>Dothideomycetes incertae sedis</taxon>
        <taxon>Cryomyces</taxon>
    </lineage>
</organism>
<dbReference type="InterPro" id="IPR001623">
    <property type="entry name" value="DnaJ_domain"/>
</dbReference>
<feature type="compositionally biased region" description="Basic residues" evidence="1">
    <location>
        <begin position="318"/>
        <end position="336"/>
    </location>
</feature>
<dbReference type="Proteomes" id="UP001357485">
    <property type="component" value="Unassembled WGS sequence"/>
</dbReference>
<feature type="region of interest" description="Disordered" evidence="1">
    <location>
        <begin position="226"/>
        <end position="247"/>
    </location>
</feature>
<dbReference type="Pfam" id="PF00226">
    <property type="entry name" value="DnaJ"/>
    <property type="match status" value="1"/>
</dbReference>
<evidence type="ECO:0000313" key="4">
    <source>
        <dbReference type="Proteomes" id="UP001357485"/>
    </source>
</evidence>
<dbReference type="InterPro" id="IPR056453">
    <property type="entry name" value="HTH_DNAJC9"/>
</dbReference>
<sequence length="336" mass="37337">MPSATDDITLEDPPNEINPYEVLGLERSATQDQVKTAYRKAALKWHPDKVPADKKEEAHSHFQSIAFAYAILSDSHRRARYDTTGRTEESLDSDAGVFDWTSFYREQYADVVNTANISALAEKYKGSDEEKEDVLEAYTKAKGNMDVVYEEVMLSNVEVDDDRFRSIIDAAISNGEVESYKKYTHETKASRKRRLNGSRTEAEEAMQHAKDIGIYDKVFGAESAADGEDGDVAANSKDKGKGKKSTKLSSENALAALIQGRQKNRGEDFLANLEAKYAPSSKKANGKKRARDVEDEDDEQGMGEPPEEAFAATEARRNAAKRSARTKDKKSKSAKP</sequence>
<feature type="domain" description="J" evidence="2">
    <location>
        <begin position="18"/>
        <end position="85"/>
    </location>
</feature>
<dbReference type="PROSITE" id="PS00636">
    <property type="entry name" value="DNAJ_1"/>
    <property type="match status" value="1"/>
</dbReference>
<dbReference type="SMART" id="SM00271">
    <property type="entry name" value="DnaJ"/>
    <property type="match status" value="1"/>
</dbReference>
<dbReference type="InterPro" id="IPR052594">
    <property type="entry name" value="J_domain-containing_protein"/>
</dbReference>
<evidence type="ECO:0000256" key="1">
    <source>
        <dbReference type="SAM" id="MobiDB-lite"/>
    </source>
</evidence>
<keyword evidence="4" id="KW-1185">Reference proteome</keyword>
<dbReference type="InterPro" id="IPR036869">
    <property type="entry name" value="J_dom_sf"/>
</dbReference>
<reference evidence="3 4" key="1">
    <citation type="submission" date="2023-08" db="EMBL/GenBank/DDBJ databases">
        <title>Black Yeasts Isolated from many extreme environments.</title>
        <authorList>
            <person name="Coleine C."/>
            <person name="Stajich J.E."/>
            <person name="Selbmann L."/>
        </authorList>
    </citation>
    <scope>NUCLEOTIDE SEQUENCE [LARGE SCALE GENOMIC DNA]</scope>
    <source>
        <strain evidence="3 4">CCFEE 536</strain>
    </source>
</reference>
<dbReference type="Gene3D" id="1.10.287.110">
    <property type="entry name" value="DnaJ domain"/>
    <property type="match status" value="1"/>
</dbReference>
<feature type="compositionally biased region" description="Acidic residues" evidence="1">
    <location>
        <begin position="293"/>
        <end position="307"/>
    </location>
</feature>
<dbReference type="EMBL" id="JAVRRA010016934">
    <property type="protein sequence ID" value="KAK5201002.1"/>
    <property type="molecule type" value="Genomic_DNA"/>
</dbReference>
<dbReference type="CDD" id="cd06257">
    <property type="entry name" value="DnaJ"/>
    <property type="match status" value="1"/>
</dbReference>
<name>A0ABR0LNB6_9PEZI</name>
<gene>
    <name evidence="3" type="ORF">LTR16_004182</name>
</gene>
<comment type="caution">
    <text evidence="3">The sequence shown here is derived from an EMBL/GenBank/DDBJ whole genome shotgun (WGS) entry which is preliminary data.</text>
</comment>
<dbReference type="PRINTS" id="PR00625">
    <property type="entry name" value="JDOMAIN"/>
</dbReference>
<accession>A0ABR0LNB6</accession>
<dbReference type="SUPFAM" id="SSF46565">
    <property type="entry name" value="Chaperone J-domain"/>
    <property type="match status" value="1"/>
</dbReference>